<accession>A0A4S8L0Z6</accession>
<dbReference type="Proteomes" id="UP000297245">
    <property type="component" value="Unassembled WGS sequence"/>
</dbReference>
<keyword evidence="2" id="KW-1185">Reference proteome</keyword>
<protein>
    <submittedName>
        <fullName evidence="1">Uncharacterized protein</fullName>
    </submittedName>
</protein>
<name>A0A4S8L0Z6_DENBC</name>
<gene>
    <name evidence="1" type="ORF">K435DRAFT_808685</name>
</gene>
<organism evidence="1 2">
    <name type="scientific">Dendrothele bispora (strain CBS 962.96)</name>
    <dbReference type="NCBI Taxonomy" id="1314807"/>
    <lineage>
        <taxon>Eukaryota</taxon>
        <taxon>Fungi</taxon>
        <taxon>Dikarya</taxon>
        <taxon>Basidiomycota</taxon>
        <taxon>Agaricomycotina</taxon>
        <taxon>Agaricomycetes</taxon>
        <taxon>Agaricomycetidae</taxon>
        <taxon>Agaricales</taxon>
        <taxon>Agaricales incertae sedis</taxon>
        <taxon>Dendrothele</taxon>
    </lineage>
</organism>
<sequence length="163" mass="18361">MIRERNWECECFWPRRLSLKTVRLTPITRVVMASSKRRKPELALVPGGFVLSGDEAYDIPGKKTQGVLKSSVESEQEQGVYREGFRERCGRGSEEEKGPGQYGLSENELKVKGLQGLKRLPYLKQNTSMASTNTVISFGAGQQQRLKEKYDGVDLGNLEIGYE</sequence>
<evidence type="ECO:0000313" key="1">
    <source>
        <dbReference type="EMBL" id="THU81913.1"/>
    </source>
</evidence>
<dbReference type="OrthoDB" id="3364886at2759"/>
<reference evidence="1 2" key="1">
    <citation type="journal article" date="2019" name="Nat. Ecol. Evol.">
        <title>Megaphylogeny resolves global patterns of mushroom evolution.</title>
        <authorList>
            <person name="Varga T."/>
            <person name="Krizsan K."/>
            <person name="Foldi C."/>
            <person name="Dima B."/>
            <person name="Sanchez-Garcia M."/>
            <person name="Sanchez-Ramirez S."/>
            <person name="Szollosi G.J."/>
            <person name="Szarkandi J.G."/>
            <person name="Papp V."/>
            <person name="Albert L."/>
            <person name="Andreopoulos W."/>
            <person name="Angelini C."/>
            <person name="Antonin V."/>
            <person name="Barry K.W."/>
            <person name="Bougher N.L."/>
            <person name="Buchanan P."/>
            <person name="Buyck B."/>
            <person name="Bense V."/>
            <person name="Catcheside P."/>
            <person name="Chovatia M."/>
            <person name="Cooper J."/>
            <person name="Damon W."/>
            <person name="Desjardin D."/>
            <person name="Finy P."/>
            <person name="Geml J."/>
            <person name="Haridas S."/>
            <person name="Hughes K."/>
            <person name="Justo A."/>
            <person name="Karasinski D."/>
            <person name="Kautmanova I."/>
            <person name="Kiss B."/>
            <person name="Kocsube S."/>
            <person name="Kotiranta H."/>
            <person name="LaButti K.M."/>
            <person name="Lechner B.E."/>
            <person name="Liimatainen K."/>
            <person name="Lipzen A."/>
            <person name="Lukacs Z."/>
            <person name="Mihaltcheva S."/>
            <person name="Morgado L.N."/>
            <person name="Niskanen T."/>
            <person name="Noordeloos M.E."/>
            <person name="Ohm R.A."/>
            <person name="Ortiz-Santana B."/>
            <person name="Ovrebo C."/>
            <person name="Racz N."/>
            <person name="Riley R."/>
            <person name="Savchenko A."/>
            <person name="Shiryaev A."/>
            <person name="Soop K."/>
            <person name="Spirin V."/>
            <person name="Szebenyi C."/>
            <person name="Tomsovsky M."/>
            <person name="Tulloss R.E."/>
            <person name="Uehling J."/>
            <person name="Grigoriev I.V."/>
            <person name="Vagvolgyi C."/>
            <person name="Papp T."/>
            <person name="Martin F.M."/>
            <person name="Miettinen O."/>
            <person name="Hibbett D.S."/>
            <person name="Nagy L.G."/>
        </authorList>
    </citation>
    <scope>NUCLEOTIDE SEQUENCE [LARGE SCALE GENOMIC DNA]</scope>
    <source>
        <strain evidence="1 2">CBS 962.96</strain>
    </source>
</reference>
<dbReference type="EMBL" id="ML179770">
    <property type="protein sequence ID" value="THU81913.1"/>
    <property type="molecule type" value="Genomic_DNA"/>
</dbReference>
<evidence type="ECO:0000313" key="2">
    <source>
        <dbReference type="Proteomes" id="UP000297245"/>
    </source>
</evidence>
<dbReference type="AlphaFoldDB" id="A0A4S8L0Z6"/>
<proteinExistence type="predicted"/>